<dbReference type="AlphaFoldDB" id="A0A1H5SCN3"/>
<evidence type="ECO:0000259" key="2">
    <source>
        <dbReference type="PROSITE" id="PS51688"/>
    </source>
</evidence>
<gene>
    <name evidence="3" type="ORF">SAMN05216354_0599</name>
</gene>
<organism evidence="3 4">
    <name type="scientific">Xylanibacter ruminicola</name>
    <name type="common">Prevotella ruminicola</name>
    <dbReference type="NCBI Taxonomy" id="839"/>
    <lineage>
        <taxon>Bacteria</taxon>
        <taxon>Pseudomonadati</taxon>
        <taxon>Bacteroidota</taxon>
        <taxon>Bacteroidia</taxon>
        <taxon>Bacteroidales</taxon>
        <taxon>Prevotellaceae</taxon>
        <taxon>Xylanibacter</taxon>
    </lineage>
</organism>
<dbReference type="Pfam" id="PF13884">
    <property type="entry name" value="Peptidase_S74"/>
    <property type="match status" value="1"/>
</dbReference>
<dbReference type="InterPro" id="IPR030392">
    <property type="entry name" value="S74_ICA"/>
</dbReference>
<feature type="region of interest" description="Disordered" evidence="1">
    <location>
        <begin position="244"/>
        <end position="323"/>
    </location>
</feature>
<protein>
    <recommendedName>
        <fullName evidence="2">Peptidase S74 domain-containing protein</fullName>
    </recommendedName>
</protein>
<feature type="compositionally biased region" description="Basic and acidic residues" evidence="1">
    <location>
        <begin position="261"/>
        <end position="313"/>
    </location>
</feature>
<sequence>MDTSIQTLLNRLVDDHYSELLDRLAAKIQDASTLPLVDYDALRHQAVLMQYVWEGVHQVQAVKPDTYLERALALVTAAVNRANAATQAAEDINTQINAAEQQRVLAETARQNAEDARAAAELLREAAEQARVQAENTRDTNEQTRQTQEAARETAEGQRSSWFQTFRATVESWFSSPNDGSGITQIWNSFKAAADQWISQAQTAWSSFFGATAESDGGVRKIWSTWLAGAQSDYQTLNTTMATNEQTRQTQEQARQTAEGLRADAEADRAAAELLRETAESGRGDAELLRESAEGNREDAEGLREVAEGTRADAEDDRADAESARAAAEQQRQTAYATLMQNMQALYQQMLSRANHPAQFGADGYIYEWDAATEQYVKTEHFWQKLERFRISKEFASIALMNAYDPTDLPQGEEPLEKFAFVLISSTVSDPDNSKLYSYMGENVENEQNFERWHYLGDFSGAMGFEGKTPQFAIGTVLGGNPGTQPVVSITANGTDANGNPCFLINFTIPRGADGRGVQSFDVVSRSNVSEGENIYRLTMTDGTTRDIVVLNGAQGANAGISSADATVDANVGTPSVTVTTGGTNAARTFSFAFHNLKGATFTPSVNEHGVLSWTNNGGLPNPSSFNILAAIPLDYLPLSGGTVTGEVEMEGNLFFTRGGTNSDRTFGIKRTSNNKNIDIGWDWDAKDGSGAYFRSVDYNDGEFGLYARNSAGTTVELVGKANGSLQWNGKNILLAGDVPSWALANQKPSYAWSEISGKPSTFSPSTHSHAWSSISDKPSSMPASDVSAWAKKSTKPSYTWTEIGASLQDNNEFNFVPSGYSNSKVWFNYHSKSGAELSSSITEYYFGTGKGEYKYTNLYAGYYNQASDIRYKEILEDVQLQLEDIANAPLFRYRLVDDPNKVLNVGTSAQYWQEVLPESVRGIDDGGKEMLTLNIPMLAASAVISLARELVAVKEIITQLGKPS</sequence>
<evidence type="ECO:0000313" key="3">
    <source>
        <dbReference type="EMBL" id="SEF47748.1"/>
    </source>
</evidence>
<accession>A0A1H5SCN3</accession>
<evidence type="ECO:0000256" key="1">
    <source>
        <dbReference type="SAM" id="MobiDB-lite"/>
    </source>
</evidence>
<dbReference type="RefSeq" id="WP_103915108.1">
    <property type="nucleotide sequence ID" value="NZ_FNUV01000001.1"/>
</dbReference>
<dbReference type="Proteomes" id="UP000236735">
    <property type="component" value="Unassembled WGS sequence"/>
</dbReference>
<reference evidence="3 4" key="1">
    <citation type="submission" date="2016-10" db="EMBL/GenBank/DDBJ databases">
        <authorList>
            <person name="de Groot N.N."/>
        </authorList>
    </citation>
    <scope>NUCLEOTIDE SEQUENCE [LARGE SCALE GENOMIC DNA]</scope>
    <source>
        <strain evidence="3 4">AR32</strain>
    </source>
</reference>
<proteinExistence type="predicted"/>
<feature type="region of interest" description="Disordered" evidence="1">
    <location>
        <begin position="131"/>
        <end position="160"/>
    </location>
</feature>
<dbReference type="PROSITE" id="PS51688">
    <property type="entry name" value="ICA"/>
    <property type="match status" value="1"/>
</dbReference>
<name>A0A1H5SCN3_XYLRU</name>
<feature type="compositionally biased region" description="Low complexity" evidence="1">
    <location>
        <begin position="245"/>
        <end position="260"/>
    </location>
</feature>
<feature type="domain" description="Peptidase S74" evidence="2">
    <location>
        <begin position="868"/>
        <end position="958"/>
    </location>
</feature>
<evidence type="ECO:0000313" key="4">
    <source>
        <dbReference type="Proteomes" id="UP000236735"/>
    </source>
</evidence>
<dbReference type="EMBL" id="FNUV01000001">
    <property type="protein sequence ID" value="SEF47748.1"/>
    <property type="molecule type" value="Genomic_DNA"/>
</dbReference>